<name>A0A4R6P0T0_NOCIG</name>
<feature type="transmembrane region" description="Helical" evidence="1">
    <location>
        <begin position="36"/>
        <end position="54"/>
    </location>
</feature>
<keyword evidence="1" id="KW-0472">Membrane</keyword>
<keyword evidence="1" id="KW-0812">Transmembrane</keyword>
<protein>
    <submittedName>
        <fullName evidence="2">Uncharacterized protein</fullName>
    </submittedName>
</protein>
<feature type="transmembrane region" description="Helical" evidence="1">
    <location>
        <begin position="12"/>
        <end position="30"/>
    </location>
</feature>
<sequence>MTGLFLVYGRPNSLIGPVIGLSVQALWIAYAVATGQWWFLLSALTYGAANIYGLRQRRKTAHDV</sequence>
<evidence type="ECO:0000256" key="1">
    <source>
        <dbReference type="SAM" id="Phobius"/>
    </source>
</evidence>
<keyword evidence="1" id="KW-1133">Transmembrane helix</keyword>
<accession>A0A4R6P0T0</accession>
<evidence type="ECO:0000313" key="2">
    <source>
        <dbReference type="EMBL" id="TDP29882.1"/>
    </source>
</evidence>
<gene>
    <name evidence="2" type="ORF">DFR75_112151</name>
</gene>
<reference evidence="2 3" key="1">
    <citation type="submission" date="2019-03" db="EMBL/GenBank/DDBJ databases">
        <title>Genomic Encyclopedia of Type Strains, Phase IV (KMG-IV): sequencing the most valuable type-strain genomes for metagenomic binning, comparative biology and taxonomic classification.</title>
        <authorList>
            <person name="Goeker M."/>
        </authorList>
    </citation>
    <scope>NUCLEOTIDE SEQUENCE [LARGE SCALE GENOMIC DNA]</scope>
    <source>
        <strain evidence="2 3">DSM 44496</strain>
    </source>
</reference>
<dbReference type="EMBL" id="SNXK01000012">
    <property type="protein sequence ID" value="TDP29882.1"/>
    <property type="molecule type" value="Genomic_DNA"/>
</dbReference>
<evidence type="ECO:0000313" key="3">
    <source>
        <dbReference type="Proteomes" id="UP000295087"/>
    </source>
</evidence>
<organism evidence="2 3">
    <name type="scientific">Nocardia ignorata</name>
    <dbReference type="NCBI Taxonomy" id="145285"/>
    <lineage>
        <taxon>Bacteria</taxon>
        <taxon>Bacillati</taxon>
        <taxon>Actinomycetota</taxon>
        <taxon>Actinomycetes</taxon>
        <taxon>Mycobacteriales</taxon>
        <taxon>Nocardiaceae</taxon>
        <taxon>Nocardia</taxon>
    </lineage>
</organism>
<keyword evidence="3" id="KW-1185">Reference proteome</keyword>
<proteinExistence type="predicted"/>
<comment type="caution">
    <text evidence="2">The sequence shown here is derived from an EMBL/GenBank/DDBJ whole genome shotgun (WGS) entry which is preliminary data.</text>
</comment>
<dbReference type="RefSeq" id="WP_243750137.1">
    <property type="nucleotide sequence ID" value="NZ_SNXK01000012.1"/>
</dbReference>
<dbReference type="Proteomes" id="UP000295087">
    <property type="component" value="Unassembled WGS sequence"/>
</dbReference>
<dbReference type="AlphaFoldDB" id="A0A4R6P0T0"/>